<feature type="compositionally biased region" description="Polar residues" evidence="1">
    <location>
        <begin position="147"/>
        <end position="158"/>
    </location>
</feature>
<accession>A0A3N4JEN5</accession>
<feature type="compositionally biased region" description="Basic and acidic residues" evidence="1">
    <location>
        <begin position="355"/>
        <end position="365"/>
    </location>
</feature>
<evidence type="ECO:0000256" key="1">
    <source>
        <dbReference type="SAM" id="MobiDB-lite"/>
    </source>
</evidence>
<reference evidence="2 3" key="1">
    <citation type="journal article" date="2018" name="Nat. Ecol. Evol.">
        <title>Pezizomycetes genomes reveal the molecular basis of ectomycorrhizal truffle lifestyle.</title>
        <authorList>
            <person name="Murat C."/>
            <person name="Payen T."/>
            <person name="Noel B."/>
            <person name="Kuo A."/>
            <person name="Morin E."/>
            <person name="Chen J."/>
            <person name="Kohler A."/>
            <person name="Krizsan K."/>
            <person name="Balestrini R."/>
            <person name="Da Silva C."/>
            <person name="Montanini B."/>
            <person name="Hainaut M."/>
            <person name="Levati E."/>
            <person name="Barry K.W."/>
            <person name="Belfiori B."/>
            <person name="Cichocki N."/>
            <person name="Clum A."/>
            <person name="Dockter R.B."/>
            <person name="Fauchery L."/>
            <person name="Guy J."/>
            <person name="Iotti M."/>
            <person name="Le Tacon F."/>
            <person name="Lindquist E.A."/>
            <person name="Lipzen A."/>
            <person name="Malagnac F."/>
            <person name="Mello A."/>
            <person name="Molinier V."/>
            <person name="Miyauchi S."/>
            <person name="Poulain J."/>
            <person name="Riccioni C."/>
            <person name="Rubini A."/>
            <person name="Sitrit Y."/>
            <person name="Splivallo R."/>
            <person name="Traeger S."/>
            <person name="Wang M."/>
            <person name="Zifcakova L."/>
            <person name="Wipf D."/>
            <person name="Zambonelli A."/>
            <person name="Paolocci F."/>
            <person name="Nowrousian M."/>
            <person name="Ottonello S."/>
            <person name="Baldrian P."/>
            <person name="Spatafora J.W."/>
            <person name="Henrissat B."/>
            <person name="Nagy L.G."/>
            <person name="Aury J.M."/>
            <person name="Wincker P."/>
            <person name="Grigoriev I.V."/>
            <person name="Bonfante P."/>
            <person name="Martin F.M."/>
        </authorList>
    </citation>
    <scope>NUCLEOTIDE SEQUENCE [LARGE SCALE GENOMIC DNA]</scope>
    <source>
        <strain evidence="2 3">120613-1</strain>
    </source>
</reference>
<feature type="region of interest" description="Disordered" evidence="1">
    <location>
        <begin position="328"/>
        <end position="377"/>
    </location>
</feature>
<proteinExistence type="predicted"/>
<feature type="compositionally biased region" description="Gly residues" evidence="1">
    <location>
        <begin position="328"/>
        <end position="345"/>
    </location>
</feature>
<protein>
    <submittedName>
        <fullName evidence="2">Uncharacterized protein</fullName>
    </submittedName>
</protein>
<dbReference type="EMBL" id="ML120412">
    <property type="protein sequence ID" value="RPA96715.1"/>
    <property type="molecule type" value="Genomic_DNA"/>
</dbReference>
<dbReference type="PANTHER" id="PTHR42106:SF1">
    <property type="match status" value="1"/>
</dbReference>
<dbReference type="PANTHER" id="PTHR42106">
    <property type="entry name" value="CHROMOSOME 10, WHOLE GENOME SHOTGUN SEQUENCE"/>
    <property type="match status" value="1"/>
</dbReference>
<feature type="compositionally biased region" description="Low complexity" evidence="1">
    <location>
        <begin position="22"/>
        <end position="45"/>
    </location>
</feature>
<feature type="region of interest" description="Disordered" evidence="1">
    <location>
        <begin position="408"/>
        <end position="429"/>
    </location>
</feature>
<feature type="compositionally biased region" description="Gly residues" evidence="1">
    <location>
        <begin position="299"/>
        <end position="308"/>
    </location>
</feature>
<feature type="compositionally biased region" description="Low complexity" evidence="1">
    <location>
        <begin position="266"/>
        <end position="284"/>
    </location>
</feature>
<dbReference type="OrthoDB" id="340550at2759"/>
<feature type="compositionally biased region" description="Low complexity" evidence="1">
    <location>
        <begin position="65"/>
        <end position="96"/>
    </location>
</feature>
<name>A0A3N4JEN5_9PEZI</name>
<feature type="region of interest" description="Disordered" evidence="1">
    <location>
        <begin position="1"/>
        <end position="115"/>
    </location>
</feature>
<feature type="region of interest" description="Disordered" evidence="1">
    <location>
        <begin position="253"/>
        <end position="313"/>
    </location>
</feature>
<organism evidence="2 3">
    <name type="scientific">Choiromyces venosus 120613-1</name>
    <dbReference type="NCBI Taxonomy" id="1336337"/>
    <lineage>
        <taxon>Eukaryota</taxon>
        <taxon>Fungi</taxon>
        <taxon>Dikarya</taxon>
        <taxon>Ascomycota</taxon>
        <taxon>Pezizomycotina</taxon>
        <taxon>Pezizomycetes</taxon>
        <taxon>Pezizales</taxon>
        <taxon>Tuberaceae</taxon>
        <taxon>Choiromyces</taxon>
    </lineage>
</organism>
<feature type="region of interest" description="Disordered" evidence="1">
    <location>
        <begin position="147"/>
        <end position="198"/>
    </location>
</feature>
<gene>
    <name evidence="2" type="ORF">L873DRAFT_1791504</name>
</gene>
<dbReference type="STRING" id="1336337.A0A3N4JEN5"/>
<evidence type="ECO:0000313" key="2">
    <source>
        <dbReference type="EMBL" id="RPA96715.1"/>
    </source>
</evidence>
<sequence>MHSANPRPSTPTPLPGARCTTSSLSSQLAASLPPPRAAAAPPASSHADKKALGESQSDRIIGTIASSTTTSASGTDNNSSTNNPSSSSPASAPFTPRRINFPGRLSLQMPSRGPLSPVLDPALGYSVARRPRLDFARACTSLHHSTLAEQPSPDSSPLNHACFPIPRNNNNHNKGSDSPIANNHGGGGVHHSSSHASSLGSTCMLDYAPSVEDSDSSSDEDLDVDLDLELTTPATPAMSNNESAASISLMNHQKARLGARGRSRHSSNSSASASASNSSLASPSPTTPPVQLGSAFTGGYFGRSQGDGGNRRKESLSQVFRNSFKIGKLGGGGGGGGGAGSGGGSTEFFSGAASEDEKDRPDPIRRPVSRRGSLLPKTKNFQRIKAALIEEASPVDMEVKREAEITRQIRNEEEDSPPPGPSNSQDAELSDIREEDEGMNYGDSNKGIGISFSKQAQRHGGFWFGDQMEGLGGSPPTFPGLRMSTDGDIMVYSYLYTTQMNSESVVNSPVASMPPEMRRAKRRRTQDERFEPNVFKRRAVSPGLSGSPILAASPPLGGGGGGKRLNFQGMSANVFLDTHDAIMKMSLQ</sequence>
<evidence type="ECO:0000313" key="3">
    <source>
        <dbReference type="Proteomes" id="UP000276215"/>
    </source>
</evidence>
<feature type="compositionally biased region" description="Basic residues" evidence="1">
    <location>
        <begin position="253"/>
        <end position="265"/>
    </location>
</feature>
<dbReference type="Proteomes" id="UP000276215">
    <property type="component" value="Unassembled WGS sequence"/>
</dbReference>
<dbReference type="AlphaFoldDB" id="A0A3N4JEN5"/>
<keyword evidence="3" id="KW-1185">Reference proteome</keyword>